<dbReference type="GO" id="GO:0016740">
    <property type="term" value="F:transferase activity"/>
    <property type="evidence" value="ECO:0007669"/>
    <property type="project" value="UniProtKB-KW"/>
</dbReference>
<evidence type="ECO:0000259" key="1">
    <source>
        <dbReference type="Pfam" id="PF13480"/>
    </source>
</evidence>
<dbReference type="InterPro" id="IPR038740">
    <property type="entry name" value="BioF2-like_GNAT_dom"/>
</dbReference>
<dbReference type="SUPFAM" id="SSF55729">
    <property type="entry name" value="Acyl-CoA N-acyltransferases (Nat)"/>
    <property type="match status" value="1"/>
</dbReference>
<proteinExistence type="predicted"/>
<feature type="domain" description="BioF2-like acetyltransferase" evidence="1">
    <location>
        <begin position="267"/>
        <end position="406"/>
    </location>
</feature>
<protein>
    <submittedName>
        <fullName evidence="2">GNAT family N-acetyltransferase</fullName>
    </submittedName>
</protein>
<comment type="caution">
    <text evidence="2">The sequence shown here is derived from an EMBL/GenBank/DDBJ whole genome shotgun (WGS) entry which is preliminary data.</text>
</comment>
<dbReference type="InterPro" id="IPR016181">
    <property type="entry name" value="Acyl_CoA_acyltransferase"/>
</dbReference>
<dbReference type="EMBL" id="DSVQ01000001">
    <property type="protein sequence ID" value="HGT37757.1"/>
    <property type="molecule type" value="Genomic_DNA"/>
</dbReference>
<organism evidence="2">
    <name type="scientific">Schlesneria paludicola</name>
    <dbReference type="NCBI Taxonomy" id="360056"/>
    <lineage>
        <taxon>Bacteria</taxon>
        <taxon>Pseudomonadati</taxon>
        <taxon>Planctomycetota</taxon>
        <taxon>Planctomycetia</taxon>
        <taxon>Planctomycetales</taxon>
        <taxon>Planctomycetaceae</taxon>
        <taxon>Schlesneria</taxon>
    </lineage>
</organism>
<dbReference type="Pfam" id="PF13480">
    <property type="entry name" value="Acetyltransf_6"/>
    <property type="match status" value="1"/>
</dbReference>
<gene>
    <name evidence="2" type="ORF">ENS64_00585</name>
</gene>
<accession>A0A7C4LL59</accession>
<dbReference type="Gene3D" id="3.40.630.30">
    <property type="match status" value="1"/>
</dbReference>
<name>A0A7C4LL59_9PLAN</name>
<keyword evidence="2" id="KW-0808">Transferase</keyword>
<sequence length="455" mass="51850">MNGSIRRVMNGSCRRVAIWQRPGGGFGRVFERSPPWVVYSCANRPVERRHVPLAHHEPLRAITMATLTPGSATTVSPLHSQPGKWWVEVVRSADALEAHRPAWDDLAWQALEPNPFYESWMLLPALRAFAPPPGLSVALVYRDGPRPQDPPVLCGLFPLAMRRLGRLPLHAWSLWHHHYCCSCVPLLRQDAARETLLEFWNWLHHRAGGPALWELPLVCAEGPFLHAFADAATERHALFHVLRRYTRALLRPAESAEAYCAASMTSHNRQELRRRRRRLTESGQVEVRNWPPDGDLDAWIEQFLRLEDQSWKGREGTAFASSSVDAEFFRAVVRSAAERRQAVFLGLFLDGRPIALKLNLLSGEGSFSFKIAYDEQFAKFSPGVLLELENIEWMHRQPGVRWMDSCAKPGHFMINRLWRERRAMEHLIVSTGRRRGNLLVGVLPLVRALKAAVKP</sequence>
<reference evidence="2" key="1">
    <citation type="journal article" date="2020" name="mSystems">
        <title>Genome- and Community-Level Interaction Insights into Carbon Utilization and Element Cycling Functions of Hydrothermarchaeota in Hydrothermal Sediment.</title>
        <authorList>
            <person name="Zhou Z."/>
            <person name="Liu Y."/>
            <person name="Xu W."/>
            <person name="Pan J."/>
            <person name="Luo Z.H."/>
            <person name="Li M."/>
        </authorList>
    </citation>
    <scope>NUCLEOTIDE SEQUENCE [LARGE SCALE GENOMIC DNA]</scope>
    <source>
        <strain evidence="2">SpSt-508</strain>
    </source>
</reference>
<dbReference type="AlphaFoldDB" id="A0A7C4LL59"/>
<evidence type="ECO:0000313" key="2">
    <source>
        <dbReference type="EMBL" id="HGT37757.1"/>
    </source>
</evidence>